<keyword evidence="5" id="KW-1185">Reference proteome</keyword>
<evidence type="ECO:0000256" key="3">
    <source>
        <dbReference type="SAM" id="MobiDB-lite"/>
    </source>
</evidence>
<reference evidence="4 5" key="1">
    <citation type="submission" date="2024-02" db="EMBL/GenBank/DDBJ databases">
        <title>De novo assembly and annotation of 12 fungi associated with fruit tree decline syndrome in Ontario, Canada.</title>
        <authorList>
            <person name="Sulman M."/>
            <person name="Ellouze W."/>
            <person name="Ilyukhin E."/>
        </authorList>
    </citation>
    <scope>NUCLEOTIDE SEQUENCE [LARGE SCALE GENOMIC DNA]</scope>
    <source>
        <strain evidence="4 5">M11/M66-122</strain>
    </source>
</reference>
<dbReference type="GO" id="GO:0006334">
    <property type="term" value="P:nucleosome assembly"/>
    <property type="evidence" value="ECO:0007669"/>
    <property type="project" value="InterPro"/>
</dbReference>
<dbReference type="PANTHER" id="PTHR11875">
    <property type="entry name" value="TESTIS-SPECIFIC Y-ENCODED PROTEIN"/>
    <property type="match status" value="1"/>
</dbReference>
<dbReference type="SUPFAM" id="SSF143113">
    <property type="entry name" value="NAP-like"/>
    <property type="match status" value="1"/>
</dbReference>
<dbReference type="GO" id="GO:0005634">
    <property type="term" value="C:nucleus"/>
    <property type="evidence" value="ECO:0007669"/>
    <property type="project" value="InterPro"/>
</dbReference>
<evidence type="ECO:0000256" key="1">
    <source>
        <dbReference type="ARBA" id="ARBA00009947"/>
    </source>
</evidence>
<protein>
    <submittedName>
        <fullName evidence="4">Heat stress transcription factor A-8</fullName>
    </submittedName>
</protein>
<feature type="region of interest" description="Disordered" evidence="3">
    <location>
        <begin position="252"/>
        <end position="277"/>
    </location>
</feature>
<dbReference type="InterPro" id="IPR002164">
    <property type="entry name" value="NAP_family"/>
</dbReference>
<evidence type="ECO:0000313" key="5">
    <source>
        <dbReference type="Proteomes" id="UP001320420"/>
    </source>
</evidence>
<gene>
    <name evidence="4" type="primary">HSF5</name>
    <name evidence="4" type="ORF">SLS62_005051</name>
</gene>
<proteinExistence type="inferred from homology"/>
<sequence>MSATEEVVIDPQTIRELRLFDSAISDVDKEITAKQYLMSRDIFANRQNTIAKIPGFWAVTFDNASSELEATVTSNDLEVFTKALTAVEVTRPEIPAGAKASDSGLDKFGEPRTLNLKFHFQENEWFTDRVIDKTFYFRIGKDGTTGLVSEPVKINWKSGKDLTEGLSDAAFDFWAAQKNSPSQMLDAVLANDARHARDAAAREMPEYKNLAKLLNEKVDGAISFFNFFSYRGRWISAAEHAEAKAEMMAKRDAAIAGKEEEDDKNDEDDDDEDFTEEAVETFPAGHEVAVTIAEDVFPNAIDYFMGDTIDSDIDFDDDDEDDDDDEVMEG</sequence>
<dbReference type="InterPro" id="IPR037231">
    <property type="entry name" value="NAP-like_sf"/>
</dbReference>
<evidence type="ECO:0000256" key="2">
    <source>
        <dbReference type="RuleBase" id="RU003876"/>
    </source>
</evidence>
<comment type="caution">
    <text evidence="4">The sequence shown here is derived from an EMBL/GenBank/DDBJ whole genome shotgun (WGS) entry which is preliminary data.</text>
</comment>
<dbReference type="Pfam" id="PF00956">
    <property type="entry name" value="NAP"/>
    <property type="match status" value="1"/>
</dbReference>
<evidence type="ECO:0000313" key="4">
    <source>
        <dbReference type="EMBL" id="KAK7753101.1"/>
    </source>
</evidence>
<accession>A0AAN9USD2</accession>
<comment type="similarity">
    <text evidence="1 2">Belongs to the nucleosome assembly protein (NAP) family.</text>
</comment>
<dbReference type="Proteomes" id="UP001320420">
    <property type="component" value="Unassembled WGS sequence"/>
</dbReference>
<dbReference type="AlphaFoldDB" id="A0AAN9USD2"/>
<organism evidence="4 5">
    <name type="scientific">Diatrype stigma</name>
    <dbReference type="NCBI Taxonomy" id="117547"/>
    <lineage>
        <taxon>Eukaryota</taxon>
        <taxon>Fungi</taxon>
        <taxon>Dikarya</taxon>
        <taxon>Ascomycota</taxon>
        <taxon>Pezizomycotina</taxon>
        <taxon>Sordariomycetes</taxon>
        <taxon>Xylariomycetidae</taxon>
        <taxon>Xylariales</taxon>
        <taxon>Diatrypaceae</taxon>
        <taxon>Diatrype</taxon>
    </lineage>
</organism>
<feature type="compositionally biased region" description="Acidic residues" evidence="3">
    <location>
        <begin position="259"/>
        <end position="277"/>
    </location>
</feature>
<name>A0AAN9USD2_9PEZI</name>
<dbReference type="Gene3D" id="3.30.1120.90">
    <property type="entry name" value="Nucleosome assembly protein"/>
    <property type="match status" value="1"/>
</dbReference>
<dbReference type="EMBL" id="JAKJXP020000032">
    <property type="protein sequence ID" value="KAK7753101.1"/>
    <property type="molecule type" value="Genomic_DNA"/>
</dbReference>
<feature type="region of interest" description="Disordered" evidence="3">
    <location>
        <begin position="309"/>
        <end position="330"/>
    </location>
</feature>